<organism evidence="2 3">
    <name type="scientific">Nesidiocoris tenuis</name>
    <dbReference type="NCBI Taxonomy" id="355587"/>
    <lineage>
        <taxon>Eukaryota</taxon>
        <taxon>Metazoa</taxon>
        <taxon>Ecdysozoa</taxon>
        <taxon>Arthropoda</taxon>
        <taxon>Hexapoda</taxon>
        <taxon>Insecta</taxon>
        <taxon>Pterygota</taxon>
        <taxon>Neoptera</taxon>
        <taxon>Paraneoptera</taxon>
        <taxon>Hemiptera</taxon>
        <taxon>Heteroptera</taxon>
        <taxon>Panheteroptera</taxon>
        <taxon>Cimicomorpha</taxon>
        <taxon>Miridae</taxon>
        <taxon>Dicyphina</taxon>
        <taxon>Nesidiocoris</taxon>
    </lineage>
</organism>
<gene>
    <name evidence="2" type="ORF">NTEN_LOCUS7514</name>
</gene>
<accession>A0A6H5GEC3</accession>
<evidence type="ECO:0000313" key="2">
    <source>
        <dbReference type="EMBL" id="CAB0001727.1"/>
    </source>
</evidence>
<evidence type="ECO:0000313" key="3">
    <source>
        <dbReference type="Proteomes" id="UP000479000"/>
    </source>
</evidence>
<name>A0A6H5GEC3_9HEMI</name>
<feature type="region of interest" description="Disordered" evidence="1">
    <location>
        <begin position="1"/>
        <end position="35"/>
    </location>
</feature>
<evidence type="ECO:0000256" key="1">
    <source>
        <dbReference type="SAM" id="MobiDB-lite"/>
    </source>
</evidence>
<proteinExistence type="predicted"/>
<dbReference type="Proteomes" id="UP000479000">
    <property type="component" value="Unassembled WGS sequence"/>
</dbReference>
<dbReference type="EMBL" id="CADCXU010011332">
    <property type="protein sequence ID" value="CAB0001727.1"/>
    <property type="molecule type" value="Genomic_DNA"/>
</dbReference>
<reference evidence="2 3" key="1">
    <citation type="submission" date="2020-02" db="EMBL/GenBank/DDBJ databases">
        <authorList>
            <person name="Ferguson B K."/>
        </authorList>
    </citation>
    <scope>NUCLEOTIDE SEQUENCE [LARGE SCALE GENOMIC DNA]</scope>
</reference>
<feature type="non-terminal residue" evidence="2">
    <location>
        <position position="1"/>
    </location>
</feature>
<keyword evidence="3" id="KW-1185">Reference proteome</keyword>
<sequence length="87" mass="9084">PLMGGRSRLWLSAAHSGTNNTVDKSAADRSGTTIGTVGVVPQDRAAPHASQLSAAKRGGTTVKTDGVVLQIGRHHRQDGRRSAEPFV</sequence>
<dbReference type="AlphaFoldDB" id="A0A6H5GEC3"/>
<protein>
    <submittedName>
        <fullName evidence="2">Uncharacterized protein</fullName>
    </submittedName>
</protein>